<name>B2IAE4_XYLF2</name>
<dbReference type="HOGENOM" id="CLU_2637269_0_0_6"/>
<dbReference type="AlphaFoldDB" id="B2IAE4"/>
<evidence type="ECO:0000313" key="1">
    <source>
        <dbReference type="EMBL" id="ACB92224.1"/>
    </source>
</evidence>
<dbReference type="Proteomes" id="UP000001698">
    <property type="component" value="Chromosome"/>
</dbReference>
<protein>
    <submittedName>
        <fullName evidence="1">Uncharacterized protein</fullName>
    </submittedName>
</protein>
<gene>
    <name evidence="1" type="ordered locus">XfasM23_0785</name>
</gene>
<evidence type="ECO:0000313" key="2">
    <source>
        <dbReference type="Proteomes" id="UP000001698"/>
    </source>
</evidence>
<dbReference type="EMBL" id="CP001011">
    <property type="protein sequence ID" value="ACB92224.1"/>
    <property type="molecule type" value="Genomic_DNA"/>
</dbReference>
<organism evidence="1 2">
    <name type="scientific">Xylella fastidiosa (strain M23)</name>
    <dbReference type="NCBI Taxonomy" id="405441"/>
    <lineage>
        <taxon>Bacteria</taxon>
        <taxon>Pseudomonadati</taxon>
        <taxon>Pseudomonadota</taxon>
        <taxon>Gammaproteobacteria</taxon>
        <taxon>Lysobacterales</taxon>
        <taxon>Lysobacteraceae</taxon>
        <taxon>Xylella</taxon>
    </lineage>
</organism>
<sequence length="77" mass="8883">MLPQYLLLSIAVEYVQLANLRYGQLRGRCVHAKNYCEEVKRLFRLCLWLYKTLGIDGFGLTNFPFPLVQCVKEIGAS</sequence>
<dbReference type="KEGG" id="xfn:XfasM23_0785"/>
<accession>B2IAE4</accession>
<reference evidence="1 2" key="1">
    <citation type="journal article" date="2010" name="J. Bacteriol.">
        <title>Whole genome sequences of two Xylella fastidiosa strains (M12 and M23) causing almond leaf scorch disease in California.</title>
        <authorList>
            <person name="Chen J."/>
            <person name="Xie G."/>
            <person name="Han S."/>
            <person name="Chertkov O."/>
            <person name="Sims D."/>
            <person name="Civerolo E.L."/>
        </authorList>
    </citation>
    <scope>NUCLEOTIDE SEQUENCE [LARGE SCALE GENOMIC DNA]</scope>
    <source>
        <strain evidence="1 2">M23</strain>
    </source>
</reference>
<proteinExistence type="predicted"/>